<dbReference type="Pfam" id="PF02234">
    <property type="entry name" value="CDI"/>
    <property type="match status" value="1"/>
</dbReference>
<dbReference type="InterPro" id="IPR044275">
    <property type="entry name" value="KRP"/>
</dbReference>
<gene>
    <name evidence="5" type="ORF">HU200_005644</name>
</gene>
<dbReference type="Gene3D" id="4.10.365.10">
    <property type="entry name" value="p27"/>
    <property type="match status" value="1"/>
</dbReference>
<evidence type="ECO:0000313" key="5">
    <source>
        <dbReference type="EMBL" id="KAF8772677.1"/>
    </source>
</evidence>
<accession>A0A835FRW8</accession>
<dbReference type="AlphaFoldDB" id="A0A835FRW8"/>
<dbReference type="Proteomes" id="UP000636709">
    <property type="component" value="Unassembled WGS sequence"/>
</dbReference>
<dbReference type="PANTHER" id="PTHR46776">
    <property type="entry name" value="CYCLIN-DEPENDENT KINASE INHIBITOR 4-RELATED"/>
    <property type="match status" value="1"/>
</dbReference>
<dbReference type="GO" id="GO:0004861">
    <property type="term" value="F:cyclin-dependent protein serine/threonine kinase inhibitor activity"/>
    <property type="evidence" value="ECO:0007669"/>
    <property type="project" value="InterPro"/>
</dbReference>
<evidence type="ECO:0000313" key="6">
    <source>
        <dbReference type="Proteomes" id="UP000636709"/>
    </source>
</evidence>
<feature type="region of interest" description="Disordered" evidence="3">
    <location>
        <begin position="38"/>
        <end position="64"/>
    </location>
</feature>
<reference evidence="5" key="1">
    <citation type="submission" date="2020-07" db="EMBL/GenBank/DDBJ databases">
        <title>Genome sequence and genetic diversity analysis of an under-domesticated orphan crop, white fonio (Digitaria exilis).</title>
        <authorList>
            <person name="Bennetzen J.L."/>
            <person name="Chen S."/>
            <person name="Ma X."/>
            <person name="Wang X."/>
            <person name="Yssel A.E.J."/>
            <person name="Chaluvadi S.R."/>
            <person name="Johnson M."/>
            <person name="Gangashetty P."/>
            <person name="Hamidou F."/>
            <person name="Sanogo M.D."/>
            <person name="Zwaenepoel A."/>
            <person name="Wallace J."/>
            <person name="Van De Peer Y."/>
            <person name="Van Deynze A."/>
        </authorList>
    </citation>
    <scope>NUCLEOTIDE SEQUENCE</scope>
    <source>
        <tissue evidence="5">Leaves</tissue>
    </source>
</reference>
<organism evidence="5 6">
    <name type="scientific">Digitaria exilis</name>
    <dbReference type="NCBI Taxonomy" id="1010633"/>
    <lineage>
        <taxon>Eukaryota</taxon>
        <taxon>Viridiplantae</taxon>
        <taxon>Streptophyta</taxon>
        <taxon>Embryophyta</taxon>
        <taxon>Tracheophyta</taxon>
        <taxon>Spermatophyta</taxon>
        <taxon>Magnoliopsida</taxon>
        <taxon>Liliopsida</taxon>
        <taxon>Poales</taxon>
        <taxon>Poaceae</taxon>
        <taxon>PACMAD clade</taxon>
        <taxon>Panicoideae</taxon>
        <taxon>Panicodae</taxon>
        <taxon>Paniceae</taxon>
        <taxon>Anthephorinae</taxon>
        <taxon>Digitaria</taxon>
    </lineage>
</organism>
<sequence length="263" mass="27440">MGKYMRKRTGRAPAAAEVAQVVVGVRTRSRSAAAAAFASAAVEPPAPAPKRPRTKQPAAARGEVEVRGDDGGCYLQLRSRRLFMAVAAAEARCPVPEPEGNAALIPVARSGASLEPVVMVAGISRCSSTASSVDVVAAAAALERSGGAMEVGAREDPDGGSAVSDSEWGRQRREATPSSWLAVDLSDEESSQAAGDPKHQRPTATASLACRARMPAEEEIDEFFAAAEKAEAERFAAKYNFDVTRGLPRDAGGRFEWTPAGSG</sequence>
<dbReference type="InterPro" id="IPR003175">
    <property type="entry name" value="CDI_dom"/>
</dbReference>
<comment type="caution">
    <text evidence="5">The sequence shown here is derived from an EMBL/GenBank/DDBJ whole genome shotgun (WGS) entry which is preliminary data.</text>
</comment>
<dbReference type="GO" id="GO:0005634">
    <property type="term" value="C:nucleus"/>
    <property type="evidence" value="ECO:0007669"/>
    <property type="project" value="InterPro"/>
</dbReference>
<dbReference type="InterPro" id="IPR044898">
    <property type="entry name" value="CDI_dom_sf"/>
</dbReference>
<evidence type="ECO:0000256" key="3">
    <source>
        <dbReference type="SAM" id="MobiDB-lite"/>
    </source>
</evidence>
<dbReference type="OrthoDB" id="695210at2759"/>
<evidence type="ECO:0000259" key="4">
    <source>
        <dbReference type="Pfam" id="PF02234"/>
    </source>
</evidence>
<protein>
    <recommendedName>
        <fullName evidence="4">Cyclin-dependent kinase inhibitor domain-containing protein</fullName>
    </recommendedName>
</protein>
<name>A0A835FRW8_9POAL</name>
<feature type="domain" description="Cyclin-dependent kinase inhibitor" evidence="4">
    <location>
        <begin position="214"/>
        <end position="258"/>
    </location>
</feature>
<dbReference type="GO" id="GO:0051726">
    <property type="term" value="P:regulation of cell cycle"/>
    <property type="evidence" value="ECO:0007669"/>
    <property type="project" value="InterPro"/>
</dbReference>
<evidence type="ECO:0000256" key="2">
    <source>
        <dbReference type="ARBA" id="ARBA00023013"/>
    </source>
</evidence>
<proteinExistence type="inferred from homology"/>
<dbReference type="EMBL" id="JACEFO010000375">
    <property type="protein sequence ID" value="KAF8772677.1"/>
    <property type="molecule type" value="Genomic_DNA"/>
</dbReference>
<keyword evidence="6" id="KW-1185">Reference proteome</keyword>
<evidence type="ECO:0000256" key="1">
    <source>
        <dbReference type="ARBA" id="ARBA00010274"/>
    </source>
</evidence>
<comment type="similarity">
    <text evidence="1">Belongs to the CDI family. ICK/KRP subfamily.</text>
</comment>
<keyword evidence="2" id="KW-0649">Protein kinase inhibitor</keyword>
<feature type="region of interest" description="Disordered" evidence="3">
    <location>
        <begin position="146"/>
        <end position="206"/>
    </location>
</feature>